<dbReference type="Gene3D" id="3.40.50.300">
    <property type="entry name" value="P-loop containing nucleotide triphosphate hydrolases"/>
    <property type="match status" value="1"/>
</dbReference>
<dbReference type="GO" id="GO:0009360">
    <property type="term" value="C:DNA polymerase III complex"/>
    <property type="evidence" value="ECO:0007669"/>
    <property type="project" value="InterPro"/>
</dbReference>
<dbReference type="AlphaFoldDB" id="A0A432ZJF8"/>
<dbReference type="InterPro" id="IPR012763">
    <property type="entry name" value="DNA_pol_III_sug/sutau_N"/>
</dbReference>
<evidence type="ECO:0000259" key="13">
    <source>
        <dbReference type="SMART" id="SM00382"/>
    </source>
</evidence>
<evidence type="ECO:0000256" key="3">
    <source>
        <dbReference type="ARBA" id="ARBA00022695"/>
    </source>
</evidence>
<dbReference type="InterPro" id="IPR022754">
    <property type="entry name" value="DNA_pol_III_gamma-3"/>
</dbReference>
<keyword evidence="2 11" id="KW-0808">Transferase</keyword>
<gene>
    <name evidence="11" type="primary">dnaX</name>
    <name evidence="14" type="ORF">CWI81_06180</name>
</gene>
<dbReference type="SUPFAM" id="SSF52540">
    <property type="entry name" value="P-loop containing nucleoside triphosphate hydrolases"/>
    <property type="match status" value="1"/>
</dbReference>
<keyword evidence="8 11" id="KW-0067">ATP-binding</keyword>
<evidence type="ECO:0000256" key="6">
    <source>
        <dbReference type="ARBA" id="ARBA00022741"/>
    </source>
</evidence>
<dbReference type="Pfam" id="PF22608">
    <property type="entry name" value="DNAX_ATPase_lid"/>
    <property type="match status" value="1"/>
</dbReference>
<name>A0A432ZJF8_9GAMM</name>
<dbReference type="InterPro" id="IPR008921">
    <property type="entry name" value="DNA_pol3_clamp-load_cplx_C"/>
</dbReference>
<dbReference type="CDD" id="cd18137">
    <property type="entry name" value="HLD_clamp_pol_III_gamma_tau"/>
    <property type="match status" value="1"/>
</dbReference>
<dbReference type="GO" id="GO:0003887">
    <property type="term" value="F:DNA-directed DNA polymerase activity"/>
    <property type="evidence" value="ECO:0007669"/>
    <property type="project" value="UniProtKB-KW"/>
</dbReference>
<dbReference type="FunFam" id="1.10.8.60:FF:000013">
    <property type="entry name" value="DNA polymerase III subunit gamma/tau"/>
    <property type="match status" value="1"/>
</dbReference>
<dbReference type="Pfam" id="PF13177">
    <property type="entry name" value="DNA_pol3_delta2"/>
    <property type="match status" value="1"/>
</dbReference>
<keyword evidence="6 11" id="KW-0547">Nucleotide-binding</keyword>
<evidence type="ECO:0000256" key="10">
    <source>
        <dbReference type="ARBA" id="ARBA00049244"/>
    </source>
</evidence>
<keyword evidence="5" id="KW-0479">Metal-binding</keyword>
<feature type="domain" description="AAA+ ATPase" evidence="13">
    <location>
        <begin position="37"/>
        <end position="178"/>
    </location>
</feature>
<evidence type="ECO:0000313" key="14">
    <source>
        <dbReference type="EMBL" id="RUO78053.1"/>
    </source>
</evidence>
<accession>A0A432ZJF8</accession>
<dbReference type="EC" id="2.7.7.7" evidence="11"/>
<comment type="similarity">
    <text evidence="1 11">Belongs to the DnaX/STICHEL family.</text>
</comment>
<proteinExistence type="inferred from homology"/>
<evidence type="ECO:0000256" key="1">
    <source>
        <dbReference type="ARBA" id="ARBA00006360"/>
    </source>
</evidence>
<dbReference type="InterPro" id="IPR038249">
    <property type="entry name" value="PolIII_tau_V_sf"/>
</dbReference>
<dbReference type="GO" id="GO:0003677">
    <property type="term" value="F:DNA binding"/>
    <property type="evidence" value="ECO:0007669"/>
    <property type="project" value="InterPro"/>
</dbReference>
<dbReference type="Pfam" id="PF12170">
    <property type="entry name" value="DNA_pol3_tau_5"/>
    <property type="match status" value="1"/>
</dbReference>
<comment type="subunit">
    <text evidence="11">DNA polymerase III contains a core (composed of alpha, epsilon and theta chains) that associates with a tau subunit. This core dimerizes to form the POLIII' complex. PolIII' associates with the gamma complex (composed of gamma, delta, delta', psi and chi chains) and with the beta chain to form the complete DNA polymerase III complex.</text>
</comment>
<evidence type="ECO:0000256" key="4">
    <source>
        <dbReference type="ARBA" id="ARBA00022705"/>
    </source>
</evidence>
<dbReference type="CDD" id="cd00009">
    <property type="entry name" value="AAA"/>
    <property type="match status" value="1"/>
</dbReference>
<dbReference type="SUPFAM" id="SSF48019">
    <property type="entry name" value="post-AAA+ oligomerization domain-like"/>
    <property type="match status" value="1"/>
</dbReference>
<dbReference type="Pfam" id="PF12169">
    <property type="entry name" value="DNA_pol3_gamma3"/>
    <property type="match status" value="1"/>
</dbReference>
<protein>
    <recommendedName>
        <fullName evidence="11">DNA polymerase III subunit gamma/tau</fullName>
        <ecNumber evidence="11">2.7.7.7</ecNumber>
    </recommendedName>
</protein>
<comment type="catalytic activity">
    <reaction evidence="10 11">
        <text>DNA(n) + a 2'-deoxyribonucleoside 5'-triphosphate = DNA(n+1) + diphosphate</text>
        <dbReference type="Rhea" id="RHEA:22508"/>
        <dbReference type="Rhea" id="RHEA-COMP:17339"/>
        <dbReference type="Rhea" id="RHEA-COMP:17340"/>
        <dbReference type="ChEBI" id="CHEBI:33019"/>
        <dbReference type="ChEBI" id="CHEBI:61560"/>
        <dbReference type="ChEBI" id="CHEBI:173112"/>
        <dbReference type="EC" id="2.7.7.7"/>
    </reaction>
</comment>
<dbReference type="GO" id="GO:0005524">
    <property type="term" value="F:ATP binding"/>
    <property type="evidence" value="ECO:0007669"/>
    <property type="project" value="UniProtKB-KW"/>
</dbReference>
<evidence type="ECO:0000313" key="15">
    <source>
        <dbReference type="Proteomes" id="UP000287908"/>
    </source>
</evidence>
<keyword evidence="3 11" id="KW-0548">Nucleotidyltransferase</keyword>
<dbReference type="InterPro" id="IPR001270">
    <property type="entry name" value="ClpA/B"/>
</dbReference>
<dbReference type="GO" id="GO:0046872">
    <property type="term" value="F:metal ion binding"/>
    <property type="evidence" value="ECO:0007669"/>
    <property type="project" value="UniProtKB-KW"/>
</dbReference>
<dbReference type="OrthoDB" id="9810148at2"/>
<keyword evidence="9 11" id="KW-0239">DNA-directed DNA polymerase</keyword>
<dbReference type="FunFam" id="3.40.50.300:FF:000014">
    <property type="entry name" value="DNA polymerase III subunit gamma/tau"/>
    <property type="match status" value="1"/>
</dbReference>
<comment type="caution">
    <text evidence="14">The sequence shown here is derived from an EMBL/GenBank/DDBJ whole genome shotgun (WGS) entry which is preliminary data.</text>
</comment>
<dbReference type="PANTHER" id="PTHR11669">
    <property type="entry name" value="REPLICATION FACTOR C / DNA POLYMERASE III GAMMA-TAU SUBUNIT"/>
    <property type="match status" value="1"/>
</dbReference>
<feature type="region of interest" description="Disordered" evidence="12">
    <location>
        <begin position="454"/>
        <end position="477"/>
    </location>
</feature>
<feature type="compositionally biased region" description="Basic and acidic residues" evidence="12">
    <location>
        <begin position="454"/>
        <end position="467"/>
    </location>
</feature>
<keyword evidence="15" id="KW-1185">Reference proteome</keyword>
<dbReference type="Proteomes" id="UP000287908">
    <property type="component" value="Unassembled WGS sequence"/>
</dbReference>
<dbReference type="FunFam" id="1.20.272.10:FF:000003">
    <property type="entry name" value="DNA polymerase III subunit gamma/tau"/>
    <property type="match status" value="1"/>
</dbReference>
<dbReference type="InterPro" id="IPR050238">
    <property type="entry name" value="DNA_Rep/Repair_Clamp_Loader"/>
</dbReference>
<dbReference type="RefSeq" id="WP_126784380.1">
    <property type="nucleotide sequence ID" value="NZ_PIQF01000001.1"/>
</dbReference>
<dbReference type="InterPro" id="IPR045085">
    <property type="entry name" value="HLD_clamp_pol_III_gamma_tau"/>
</dbReference>
<evidence type="ECO:0000256" key="5">
    <source>
        <dbReference type="ARBA" id="ARBA00022723"/>
    </source>
</evidence>
<feature type="region of interest" description="Disordered" evidence="12">
    <location>
        <begin position="398"/>
        <end position="427"/>
    </location>
</feature>
<keyword evidence="7" id="KW-0862">Zinc</keyword>
<reference evidence="14 15" key="1">
    <citation type="journal article" date="2011" name="Front. Microbiol.">
        <title>Genomic signatures of strain selection and enhancement in Bacillus atrophaeus var. globigii, a historical biowarfare simulant.</title>
        <authorList>
            <person name="Gibbons H.S."/>
            <person name="Broomall S.M."/>
            <person name="McNew L.A."/>
            <person name="Daligault H."/>
            <person name="Chapman C."/>
            <person name="Bruce D."/>
            <person name="Karavis M."/>
            <person name="Krepps M."/>
            <person name="McGregor P.A."/>
            <person name="Hong C."/>
            <person name="Park K.H."/>
            <person name="Akmal A."/>
            <person name="Feldman A."/>
            <person name="Lin J.S."/>
            <person name="Chang W.E."/>
            <person name="Higgs B.W."/>
            <person name="Demirev P."/>
            <person name="Lindquist J."/>
            <person name="Liem A."/>
            <person name="Fochler E."/>
            <person name="Read T.D."/>
            <person name="Tapia R."/>
            <person name="Johnson S."/>
            <person name="Bishop-Lilly K.A."/>
            <person name="Detter C."/>
            <person name="Han C."/>
            <person name="Sozhamannan S."/>
            <person name="Rosenzweig C.N."/>
            <person name="Skowronski E.W."/>
        </authorList>
    </citation>
    <scope>NUCLEOTIDE SEQUENCE [LARGE SCALE GENOMIC DNA]</scope>
    <source>
        <strain evidence="14 15">CL-SP19</strain>
    </source>
</reference>
<dbReference type="NCBIfam" id="NF004046">
    <property type="entry name" value="PRK05563.1"/>
    <property type="match status" value="1"/>
</dbReference>
<keyword evidence="4 11" id="KW-0235">DNA replication</keyword>
<dbReference type="Gene3D" id="3.30.300.150">
    <property type="entry name" value="DNA polymerase III, tau subunit, domain V"/>
    <property type="match status" value="1"/>
</dbReference>
<dbReference type="InterPro" id="IPR021029">
    <property type="entry name" value="DNA_pol_III_tau_dom-5"/>
</dbReference>
<dbReference type="EMBL" id="PIQF01000001">
    <property type="protein sequence ID" value="RUO78053.1"/>
    <property type="molecule type" value="Genomic_DNA"/>
</dbReference>
<dbReference type="InterPro" id="IPR003593">
    <property type="entry name" value="AAA+_ATPase"/>
</dbReference>
<dbReference type="InterPro" id="IPR027417">
    <property type="entry name" value="P-loop_NTPase"/>
</dbReference>
<dbReference type="SMART" id="SM00382">
    <property type="entry name" value="AAA"/>
    <property type="match status" value="1"/>
</dbReference>
<dbReference type="GO" id="GO:0006261">
    <property type="term" value="P:DNA-templated DNA replication"/>
    <property type="evidence" value="ECO:0007669"/>
    <property type="project" value="TreeGrafter"/>
</dbReference>
<organism evidence="14 15">
    <name type="scientific">Idiomarina seosinensis</name>
    <dbReference type="NCBI Taxonomy" id="281739"/>
    <lineage>
        <taxon>Bacteria</taxon>
        <taxon>Pseudomonadati</taxon>
        <taxon>Pseudomonadota</taxon>
        <taxon>Gammaproteobacteria</taxon>
        <taxon>Alteromonadales</taxon>
        <taxon>Idiomarinaceae</taxon>
        <taxon>Idiomarina</taxon>
    </lineage>
</organism>
<evidence type="ECO:0000256" key="11">
    <source>
        <dbReference type="RuleBase" id="RU364063"/>
    </source>
</evidence>
<evidence type="ECO:0000256" key="7">
    <source>
        <dbReference type="ARBA" id="ARBA00022833"/>
    </source>
</evidence>
<evidence type="ECO:0000256" key="8">
    <source>
        <dbReference type="ARBA" id="ARBA00022840"/>
    </source>
</evidence>
<dbReference type="NCBIfam" id="TIGR02397">
    <property type="entry name" value="dnaX_nterm"/>
    <property type="match status" value="1"/>
</dbReference>
<sequence>MSYQVLARKWRPSQFSQVVGQTHVLKPLQHALDSNRLHHAYLFTGTRGVGKTTIARLLAKALNCVEGVSSAPCGKCDTCQAIEQGRFVDLLEIDAASRTKVEDTRELLDNVQYRPTHGRYKVYLIDEVHMLSRHSFNALLKTLEEPPEHVKFLLATTDPQKLPVTVISRCLQFNLRALTTDLIAGQLQHVLEEEHVTANSEALTMLARAARGSMRDGLSLTDQAIAQGDGAVNLESVQQMLGNVPKADIAALLNAVADGSSNQVFTLLEQMAAVVPDMGAVLTELQALLHRLALVQQLPELATAEEQQDNIKQLLRKLPAEVIQLYYRLVIEGRKEQPYAVDERAGVEMTLLRLLAFEPISNNSAEQVTEQPSEPVPALNEPVSDNVAADVVAESLEQEPPLAEPPDYHQADEPEPAPESVTEPSSADISDLLKMREQLVSGDAKPTTANTVADQKKNAEVAPKSESEAIPQSFDGELPELNPNIRLAEEVDEWSAMIAAMDVSGLARQLLLNSNLHKVADQNWQVRVAPAQQSLLSEATEQAVTEALRQTLSQQGKFEFTVEEPQQPTPLMIQQHINSYRHQLAVEWLQQDPGANELQQRFAAQLNESTIKAV</sequence>
<dbReference type="Gene3D" id="1.10.8.60">
    <property type="match status" value="1"/>
</dbReference>
<comment type="function">
    <text evidence="11">DNA polymerase III is a complex, multichain enzyme responsible for most of the replicative synthesis in bacteria. This DNA polymerase also exhibits 3' to 5' exonuclease activity.</text>
</comment>
<dbReference type="PANTHER" id="PTHR11669:SF0">
    <property type="entry name" value="PROTEIN STICHEL-LIKE 2"/>
    <property type="match status" value="1"/>
</dbReference>
<evidence type="ECO:0000256" key="2">
    <source>
        <dbReference type="ARBA" id="ARBA00022679"/>
    </source>
</evidence>
<dbReference type="NCBIfam" id="NF005942">
    <property type="entry name" value="PRK07994.1"/>
    <property type="match status" value="1"/>
</dbReference>
<dbReference type="PRINTS" id="PR00300">
    <property type="entry name" value="CLPPROTEASEA"/>
</dbReference>
<evidence type="ECO:0000256" key="9">
    <source>
        <dbReference type="ARBA" id="ARBA00022932"/>
    </source>
</evidence>
<evidence type="ECO:0000256" key="12">
    <source>
        <dbReference type="SAM" id="MobiDB-lite"/>
    </source>
</evidence>
<dbReference type="Gene3D" id="1.20.272.10">
    <property type="match status" value="1"/>
</dbReference>